<accession>A0A0R2L8S2</accession>
<dbReference type="InterPro" id="IPR023271">
    <property type="entry name" value="Aquaporin-like"/>
</dbReference>
<organism evidence="9 10">
    <name type="scientific">Furfurilactobacillus siliginis</name>
    <dbReference type="NCBI Taxonomy" id="348151"/>
    <lineage>
        <taxon>Bacteria</taxon>
        <taxon>Bacillati</taxon>
        <taxon>Bacillota</taxon>
        <taxon>Bacilli</taxon>
        <taxon>Lactobacillales</taxon>
        <taxon>Lactobacillaceae</taxon>
        <taxon>Furfurilactobacillus</taxon>
    </lineage>
</organism>
<keyword evidence="6 8" id="KW-0472">Membrane</keyword>
<evidence type="ECO:0000313" key="9">
    <source>
        <dbReference type="EMBL" id="KRN96229.1"/>
    </source>
</evidence>
<keyword evidence="10" id="KW-1185">Reference proteome</keyword>
<feature type="transmembrane region" description="Helical" evidence="8">
    <location>
        <begin position="137"/>
        <end position="155"/>
    </location>
</feature>
<dbReference type="NCBIfam" id="TIGR00861">
    <property type="entry name" value="MIP"/>
    <property type="match status" value="1"/>
</dbReference>
<evidence type="ECO:0000256" key="3">
    <source>
        <dbReference type="ARBA" id="ARBA00022448"/>
    </source>
</evidence>
<evidence type="ECO:0000256" key="2">
    <source>
        <dbReference type="ARBA" id="ARBA00006175"/>
    </source>
</evidence>
<comment type="similarity">
    <text evidence="2 7">Belongs to the MIP/aquaporin (TC 1.A.8) family.</text>
</comment>
<name>A0A0R2L8S2_9LACO</name>
<dbReference type="STRING" id="348151.IV55_GL001615"/>
<dbReference type="Gene3D" id="1.20.1080.10">
    <property type="entry name" value="Glycerol uptake facilitator protein"/>
    <property type="match status" value="1"/>
</dbReference>
<dbReference type="PANTHER" id="PTHR43829:SF9">
    <property type="entry name" value="AQUAPORIN-9"/>
    <property type="match status" value="1"/>
</dbReference>
<evidence type="ECO:0000256" key="1">
    <source>
        <dbReference type="ARBA" id="ARBA00004141"/>
    </source>
</evidence>
<evidence type="ECO:0000313" key="10">
    <source>
        <dbReference type="Proteomes" id="UP000051139"/>
    </source>
</evidence>
<dbReference type="Pfam" id="PF00230">
    <property type="entry name" value="MIP"/>
    <property type="match status" value="1"/>
</dbReference>
<evidence type="ECO:0000256" key="4">
    <source>
        <dbReference type="ARBA" id="ARBA00022692"/>
    </source>
</evidence>
<dbReference type="GO" id="GO:0015254">
    <property type="term" value="F:glycerol channel activity"/>
    <property type="evidence" value="ECO:0007669"/>
    <property type="project" value="TreeGrafter"/>
</dbReference>
<sequence>MKIMNGFLGELLGTFVLIVFGAGVNCGVNLNKTYGKKNGDWLLITFGWGMAVTMGVYVAGSIGSLGHLNPAVTIAEAAFGLFPWSKVVAYLLGQFIGAFLGAALVVVHYYPHLKVTKPEDGNHVSNFATLPAISNPLFNFLSEIIATFIFIYVLLNLGNFTVGLKPFIVGFLILAIGMSLGTTTGYAINPARDWGPRLAYSILPIPNKDSSHWEYAWIPMVGPIVGGLLATALFKIQ</sequence>
<dbReference type="InterPro" id="IPR050363">
    <property type="entry name" value="MIP/Aquaporin"/>
</dbReference>
<keyword evidence="4 7" id="KW-0812">Transmembrane</keyword>
<dbReference type="PANTHER" id="PTHR43829">
    <property type="entry name" value="AQUAPORIN OR AQUAGLYCEROPORIN RELATED"/>
    <property type="match status" value="1"/>
</dbReference>
<dbReference type="Proteomes" id="UP000051139">
    <property type="component" value="Unassembled WGS sequence"/>
</dbReference>
<dbReference type="SUPFAM" id="SSF81338">
    <property type="entry name" value="Aquaporin-like"/>
    <property type="match status" value="1"/>
</dbReference>
<reference evidence="9 10" key="1">
    <citation type="journal article" date="2015" name="Genome Announc.">
        <title>Expanding the biotechnology potential of lactobacilli through comparative genomics of 213 strains and associated genera.</title>
        <authorList>
            <person name="Sun Z."/>
            <person name="Harris H.M."/>
            <person name="McCann A."/>
            <person name="Guo C."/>
            <person name="Argimon S."/>
            <person name="Zhang W."/>
            <person name="Yang X."/>
            <person name="Jeffery I.B."/>
            <person name="Cooney J.C."/>
            <person name="Kagawa T.F."/>
            <person name="Liu W."/>
            <person name="Song Y."/>
            <person name="Salvetti E."/>
            <person name="Wrobel A."/>
            <person name="Rasinkangas P."/>
            <person name="Parkhill J."/>
            <person name="Rea M.C."/>
            <person name="O'Sullivan O."/>
            <person name="Ritari J."/>
            <person name="Douillard F.P."/>
            <person name="Paul Ross R."/>
            <person name="Yang R."/>
            <person name="Briner A.E."/>
            <person name="Felis G.E."/>
            <person name="de Vos W.M."/>
            <person name="Barrangou R."/>
            <person name="Klaenhammer T.R."/>
            <person name="Caufield P.W."/>
            <person name="Cui Y."/>
            <person name="Zhang H."/>
            <person name="O'Toole P.W."/>
        </authorList>
    </citation>
    <scope>NUCLEOTIDE SEQUENCE [LARGE SCALE GENOMIC DNA]</scope>
    <source>
        <strain evidence="9 10">DSM 22696</strain>
    </source>
</reference>
<keyword evidence="3 7" id="KW-0813">Transport</keyword>
<dbReference type="GO" id="GO:0005886">
    <property type="term" value="C:plasma membrane"/>
    <property type="evidence" value="ECO:0007669"/>
    <property type="project" value="TreeGrafter"/>
</dbReference>
<proteinExistence type="inferred from homology"/>
<dbReference type="PRINTS" id="PR00783">
    <property type="entry name" value="MINTRINSICP"/>
</dbReference>
<dbReference type="InterPro" id="IPR000425">
    <property type="entry name" value="MIP"/>
</dbReference>
<evidence type="ECO:0000256" key="6">
    <source>
        <dbReference type="ARBA" id="ARBA00023136"/>
    </source>
</evidence>
<evidence type="ECO:0000256" key="7">
    <source>
        <dbReference type="RuleBase" id="RU000477"/>
    </source>
</evidence>
<feature type="transmembrane region" description="Helical" evidence="8">
    <location>
        <begin position="167"/>
        <end position="188"/>
    </location>
</feature>
<feature type="transmembrane region" description="Helical" evidence="8">
    <location>
        <begin position="42"/>
        <end position="66"/>
    </location>
</feature>
<dbReference type="PROSITE" id="PS00221">
    <property type="entry name" value="MIP"/>
    <property type="match status" value="1"/>
</dbReference>
<evidence type="ECO:0000256" key="5">
    <source>
        <dbReference type="ARBA" id="ARBA00022989"/>
    </source>
</evidence>
<evidence type="ECO:0000256" key="8">
    <source>
        <dbReference type="SAM" id="Phobius"/>
    </source>
</evidence>
<comment type="caution">
    <text evidence="9">The sequence shown here is derived from an EMBL/GenBank/DDBJ whole genome shotgun (WGS) entry which is preliminary data.</text>
</comment>
<comment type="subcellular location">
    <subcellularLocation>
        <location evidence="1">Membrane</location>
        <topology evidence="1">Multi-pass membrane protein</topology>
    </subcellularLocation>
</comment>
<keyword evidence="5 8" id="KW-1133">Transmembrane helix</keyword>
<dbReference type="PATRIC" id="fig|348151.3.peg.1662"/>
<dbReference type="AlphaFoldDB" id="A0A0R2L8S2"/>
<dbReference type="InterPro" id="IPR022357">
    <property type="entry name" value="MIP_CS"/>
</dbReference>
<feature type="transmembrane region" description="Helical" evidence="8">
    <location>
        <begin position="215"/>
        <end position="234"/>
    </location>
</feature>
<dbReference type="EMBL" id="JQCB01000005">
    <property type="protein sequence ID" value="KRN96229.1"/>
    <property type="molecule type" value="Genomic_DNA"/>
</dbReference>
<gene>
    <name evidence="9" type="ORF">IV55_GL001615</name>
</gene>
<protein>
    <submittedName>
        <fullName evidence="9">Glycerol uptake facilitator</fullName>
    </submittedName>
</protein>
<feature type="transmembrane region" description="Helical" evidence="8">
    <location>
        <begin position="87"/>
        <end position="110"/>
    </location>
</feature>